<dbReference type="GO" id="GO:0035438">
    <property type="term" value="F:cyclic-di-GMP binding"/>
    <property type="evidence" value="ECO:0007669"/>
    <property type="project" value="InterPro"/>
</dbReference>
<accession>A0A136A0H9</accession>
<dbReference type="AlphaFoldDB" id="A0A136A0H9"/>
<sequence length="839" mass="97727">MSQDLEEYHDIIEALKPMINEPEFNQVLLQVAASVPAQKRFLLKMELKRLARPCIRLIDLRGLVDGKCRIFTHESREHYLDDVAIETYERQVRIFGQYTIGVYEAVTNTENNFRVMHKREQQAARKKKAQATPLPIKKENHLAPLVEFGNFPQRTEERMNFSVNVEMFTELNKSMQATTIDVSVSGLKVKVSKEHLVKAGEKLTVQFRGLEKEYSLDKRQGIVYCVGNIERTKDDQRLTLKRMQEVPNPTFDKFFESFIHGNKRRYKVNLDNTFNAIQNKTYEQYYIPNFTSIPVFIEHNSEGLHAKYALGNDCNREEIQYWANEIQDLKIGYLLSESRLKHCLSLPKGQQETFIYVFNHVKGEKIYFYSASIQELDAHPQLKHLFLAYGSRKASWRIYKLQLTDIIPEQSYRPLSIANSVNESVKRQNQKPAPRLMSRLKNLSHIALLTNITDDISTEYYQRLKIKRDQLLQLKIFGHPRNRLPDNVTVYRFKYFNQRRETRFLLRTPIIVTVDDIIFEGHTEDISTQGLRVELTTRCHLPPDSLVTVSFPSLQKVTTKYVLAELPYFVRFLSKDQTVLHMHALINDKNTTAKQFFDALIKANRSKLKSYRDEEEVPGIGEALRNICARNIVNIAYFLRKDELGYVPDATATWSTTNRLTNLLHHKTETGHLNLYPLYRNAMSKHDFIPKAMDSLKANDKPIMREVFIAFDPSKEALADSIKSLVSEQFIKHEKRRQFISQAMQHGQFIALKVFIAKTGRPDIDKMQSELNYVGVYALHKAKLLEEKLWNVIGVGDLVDITDEVMRRYEFSEEKIADNHKFPAVHKLQKVGIEQLLKT</sequence>
<feature type="domain" description="PilZ" evidence="1">
    <location>
        <begin position="153"/>
        <end position="227"/>
    </location>
</feature>
<gene>
    <name evidence="2" type="ORF">AX660_15890</name>
</gene>
<dbReference type="RefSeq" id="WP_068377621.1">
    <property type="nucleotide sequence ID" value="NZ_LSNE01000006.1"/>
</dbReference>
<dbReference type="OrthoDB" id="6208912at2"/>
<dbReference type="Pfam" id="PF07238">
    <property type="entry name" value="PilZ"/>
    <property type="match status" value="2"/>
</dbReference>
<evidence type="ECO:0000259" key="1">
    <source>
        <dbReference type="Pfam" id="PF07238"/>
    </source>
</evidence>
<comment type="caution">
    <text evidence="2">The sequence shown here is derived from an EMBL/GenBank/DDBJ whole genome shotgun (WGS) entry which is preliminary data.</text>
</comment>
<protein>
    <submittedName>
        <fullName evidence="2">Pilus assembly protein PilZ</fullName>
    </submittedName>
</protein>
<keyword evidence="3" id="KW-1185">Reference proteome</keyword>
<dbReference type="Gene3D" id="2.40.10.220">
    <property type="entry name" value="predicted glycosyltransferase like domains"/>
    <property type="match status" value="2"/>
</dbReference>
<organism evidence="2 3">
    <name type="scientific">Paraglaciecola hydrolytica</name>
    <dbReference type="NCBI Taxonomy" id="1799789"/>
    <lineage>
        <taxon>Bacteria</taxon>
        <taxon>Pseudomonadati</taxon>
        <taxon>Pseudomonadota</taxon>
        <taxon>Gammaproteobacteria</taxon>
        <taxon>Alteromonadales</taxon>
        <taxon>Alteromonadaceae</taxon>
        <taxon>Paraglaciecola</taxon>
    </lineage>
</organism>
<reference evidence="3" key="1">
    <citation type="submission" date="2016-02" db="EMBL/GenBank/DDBJ databases">
        <authorList>
            <person name="Schultz-Johansen M."/>
            <person name="Glaring M.A."/>
            <person name="Bech P.K."/>
            <person name="Stougaard P."/>
        </authorList>
    </citation>
    <scope>NUCLEOTIDE SEQUENCE [LARGE SCALE GENOMIC DNA]</scope>
    <source>
        <strain evidence="3">S66</strain>
    </source>
</reference>
<dbReference type="InterPro" id="IPR009875">
    <property type="entry name" value="PilZ_domain"/>
</dbReference>
<feature type="domain" description="PilZ" evidence="1">
    <location>
        <begin position="497"/>
        <end position="557"/>
    </location>
</feature>
<dbReference type="Proteomes" id="UP000070299">
    <property type="component" value="Unassembled WGS sequence"/>
</dbReference>
<name>A0A136A0H9_9ALTE</name>
<evidence type="ECO:0000313" key="3">
    <source>
        <dbReference type="Proteomes" id="UP000070299"/>
    </source>
</evidence>
<dbReference type="SUPFAM" id="SSF141371">
    <property type="entry name" value="PilZ domain-like"/>
    <property type="match status" value="1"/>
</dbReference>
<dbReference type="EMBL" id="LSNE01000006">
    <property type="protein sequence ID" value="KXI28722.1"/>
    <property type="molecule type" value="Genomic_DNA"/>
</dbReference>
<evidence type="ECO:0000313" key="2">
    <source>
        <dbReference type="EMBL" id="KXI28722.1"/>
    </source>
</evidence>
<proteinExistence type="predicted"/>